<dbReference type="InterPro" id="IPR019577">
    <property type="entry name" value="SPARC/Testican_Ca-bd-dom"/>
</dbReference>
<feature type="region of interest" description="Disordered" evidence="5">
    <location>
        <begin position="26"/>
        <end position="52"/>
    </location>
</feature>
<feature type="chain" id="PRO_5047328734" description="EF-hand domain-containing protein" evidence="6">
    <location>
        <begin position="20"/>
        <end position="171"/>
    </location>
</feature>
<evidence type="ECO:0000313" key="9">
    <source>
        <dbReference type="Proteomes" id="UP000600799"/>
    </source>
</evidence>
<evidence type="ECO:0000256" key="5">
    <source>
        <dbReference type="SAM" id="MobiDB-lite"/>
    </source>
</evidence>
<evidence type="ECO:0000256" key="2">
    <source>
        <dbReference type="ARBA" id="ARBA00022525"/>
    </source>
</evidence>
<feature type="signal peptide" evidence="6">
    <location>
        <begin position="1"/>
        <end position="19"/>
    </location>
</feature>
<dbReference type="InterPro" id="IPR002048">
    <property type="entry name" value="EF_hand_dom"/>
</dbReference>
<evidence type="ECO:0000256" key="4">
    <source>
        <dbReference type="ARBA" id="ARBA00023180"/>
    </source>
</evidence>
<protein>
    <recommendedName>
        <fullName evidence="7">EF-hand domain-containing protein</fullName>
    </recommendedName>
</protein>
<keyword evidence="9" id="KW-1185">Reference proteome</keyword>
<evidence type="ECO:0000256" key="3">
    <source>
        <dbReference type="ARBA" id="ARBA00023157"/>
    </source>
</evidence>
<dbReference type="PROSITE" id="PS00018">
    <property type="entry name" value="EF_HAND_1"/>
    <property type="match status" value="1"/>
</dbReference>
<keyword evidence="3" id="KW-1015">Disulfide bond</keyword>
<dbReference type="Proteomes" id="UP000600799">
    <property type="component" value="Unassembled WGS sequence"/>
</dbReference>
<evidence type="ECO:0000256" key="6">
    <source>
        <dbReference type="SAM" id="SignalP"/>
    </source>
</evidence>
<name>A0ABS0HFG9_9SPHN</name>
<dbReference type="EMBL" id="JADQDC010000004">
    <property type="protein sequence ID" value="MBF9151006.1"/>
    <property type="molecule type" value="Genomic_DNA"/>
</dbReference>
<evidence type="ECO:0000313" key="8">
    <source>
        <dbReference type="EMBL" id="MBF9151006.1"/>
    </source>
</evidence>
<feature type="compositionally biased region" description="Pro residues" evidence="5">
    <location>
        <begin position="41"/>
        <end position="50"/>
    </location>
</feature>
<comment type="subcellular location">
    <subcellularLocation>
        <location evidence="1">Secreted</location>
    </subcellularLocation>
</comment>
<feature type="domain" description="EF-hand" evidence="7">
    <location>
        <begin position="76"/>
        <end position="111"/>
    </location>
</feature>
<dbReference type="InterPro" id="IPR011992">
    <property type="entry name" value="EF-hand-dom_pair"/>
</dbReference>
<dbReference type="RefSeq" id="WP_196275399.1">
    <property type="nucleotide sequence ID" value="NZ_JADQDC010000004.1"/>
</dbReference>
<dbReference type="PROSITE" id="PS51257">
    <property type="entry name" value="PROKAR_LIPOPROTEIN"/>
    <property type="match status" value="1"/>
</dbReference>
<gene>
    <name evidence="8" type="ORF">I2488_08315</name>
</gene>
<evidence type="ECO:0000256" key="1">
    <source>
        <dbReference type="ARBA" id="ARBA00004613"/>
    </source>
</evidence>
<proteinExistence type="predicted"/>
<dbReference type="Pfam" id="PF13202">
    <property type="entry name" value="EF-hand_5"/>
    <property type="match status" value="1"/>
</dbReference>
<keyword evidence="6" id="KW-0732">Signal</keyword>
<reference evidence="8 9" key="1">
    <citation type="submission" date="2020-11" db="EMBL/GenBank/DDBJ databases">
        <title>The genome sequence of Novosphingobium sp. 1Y9A.</title>
        <authorList>
            <person name="Liu Y."/>
        </authorList>
    </citation>
    <scope>NUCLEOTIDE SEQUENCE [LARGE SCALE GENOMIC DNA]</scope>
    <source>
        <strain evidence="8 9">1Y9A</strain>
    </source>
</reference>
<dbReference type="Gene3D" id="1.10.238.10">
    <property type="entry name" value="EF-hand"/>
    <property type="match status" value="2"/>
</dbReference>
<dbReference type="SUPFAM" id="SSF47473">
    <property type="entry name" value="EF-hand"/>
    <property type="match status" value="1"/>
</dbReference>
<comment type="caution">
    <text evidence="8">The sequence shown here is derived from an EMBL/GenBank/DDBJ whole genome shotgun (WGS) entry which is preliminary data.</text>
</comment>
<keyword evidence="2" id="KW-0964">Secreted</keyword>
<evidence type="ECO:0000259" key="7">
    <source>
        <dbReference type="PROSITE" id="PS50222"/>
    </source>
</evidence>
<sequence>MLRKSPLLLAPLCAAVLLAGCDGKGKETGPDVSPTASIPAVAPPEPPVTAVPPSRNPLASFDRLDAAHDGSISSAEYAQGAQSLFEMMDMEHDGNLNAAELQAGAAMLAELDGLTPQSLLAVADTDNDGKLTLSEWMAFNNTRFTMIDSNGDGLIDRGEWAAPHTPLPEAR</sequence>
<keyword evidence="4" id="KW-0325">Glycoprotein</keyword>
<dbReference type="PROSITE" id="PS50222">
    <property type="entry name" value="EF_HAND_2"/>
    <property type="match status" value="1"/>
</dbReference>
<dbReference type="Pfam" id="PF10591">
    <property type="entry name" value="SPARC_Ca_bdg"/>
    <property type="match status" value="1"/>
</dbReference>
<dbReference type="InterPro" id="IPR018247">
    <property type="entry name" value="EF_Hand_1_Ca_BS"/>
</dbReference>
<accession>A0ABS0HFG9</accession>
<organism evidence="8 9">
    <name type="scientific">Novosphingobium jiangmenense</name>
    <dbReference type="NCBI Taxonomy" id="2791981"/>
    <lineage>
        <taxon>Bacteria</taxon>
        <taxon>Pseudomonadati</taxon>
        <taxon>Pseudomonadota</taxon>
        <taxon>Alphaproteobacteria</taxon>
        <taxon>Sphingomonadales</taxon>
        <taxon>Sphingomonadaceae</taxon>
        <taxon>Novosphingobium</taxon>
    </lineage>
</organism>